<evidence type="ECO:0000313" key="5">
    <source>
        <dbReference type="Proteomes" id="UP000271374"/>
    </source>
</evidence>
<sequence>MLTIDCIHPKILEVIASCGHGDKILIADGNYPLNSATNEGTTKVFLGLSPDLPTVTDVLKSLNSAMNFEKAEVMDPESGAEPEIFKEFLDILDVNELQKLGRYEFYEAAQAKNIILGINTGETRTFANIMLTVGVR</sequence>
<accession>A0A431VWJ1</accession>
<keyword evidence="5" id="KW-1185">Reference proteome</keyword>
<evidence type="ECO:0000256" key="2">
    <source>
        <dbReference type="ARBA" id="ARBA00023235"/>
    </source>
</evidence>
<dbReference type="GO" id="GO:0042806">
    <property type="term" value="F:fucose binding"/>
    <property type="evidence" value="ECO:0007669"/>
    <property type="project" value="TreeGrafter"/>
</dbReference>
<dbReference type="InterPro" id="IPR023750">
    <property type="entry name" value="RbsD-like_sf"/>
</dbReference>
<proteinExistence type="predicted"/>
<evidence type="ECO:0000313" key="4">
    <source>
        <dbReference type="EMBL" id="RTR27614.1"/>
    </source>
</evidence>
<name>A0A431VWJ1_9BACI</name>
<dbReference type="Proteomes" id="UP000271374">
    <property type="component" value="Unassembled WGS sequence"/>
</dbReference>
<comment type="caution">
    <text evidence="4">The sequence shown here is derived from an EMBL/GenBank/DDBJ whole genome shotgun (WGS) entry which is preliminary data.</text>
</comment>
<evidence type="ECO:0000256" key="3">
    <source>
        <dbReference type="ARBA" id="ARBA00036324"/>
    </source>
</evidence>
<comment type="catalytic activity">
    <reaction evidence="3">
        <text>alpha-L-fucose = beta-L-fucose</text>
        <dbReference type="Rhea" id="RHEA:25580"/>
        <dbReference type="ChEBI" id="CHEBI:42548"/>
        <dbReference type="ChEBI" id="CHEBI:42589"/>
        <dbReference type="EC" id="5.1.3.29"/>
    </reaction>
</comment>
<dbReference type="PANTHER" id="PTHR31690:SF4">
    <property type="entry name" value="FUCOSE MUTAROTASE"/>
    <property type="match status" value="1"/>
</dbReference>
<keyword evidence="2" id="KW-0413">Isomerase</keyword>
<protein>
    <submittedName>
        <fullName evidence="4">RbsD or FucU transport</fullName>
    </submittedName>
</protein>
<evidence type="ECO:0000256" key="1">
    <source>
        <dbReference type="ARBA" id="ARBA00000223"/>
    </source>
</evidence>
<dbReference type="Gene3D" id="3.40.1650.10">
    <property type="entry name" value="RbsD-like domain"/>
    <property type="match status" value="1"/>
</dbReference>
<organism evidence="4 5">
    <name type="scientific">Bacillus yapensis</name>
    <dbReference type="NCBI Taxonomy" id="2492960"/>
    <lineage>
        <taxon>Bacteria</taxon>
        <taxon>Bacillati</taxon>
        <taxon>Bacillota</taxon>
        <taxon>Bacilli</taxon>
        <taxon>Bacillales</taxon>
        <taxon>Bacillaceae</taxon>
        <taxon>Bacillus</taxon>
    </lineage>
</organism>
<gene>
    <name evidence="4" type="ORF">EKG37_19040</name>
</gene>
<dbReference type="OrthoDB" id="9805009at2"/>
<dbReference type="InterPro" id="IPR007721">
    <property type="entry name" value="RbsD_FucU"/>
</dbReference>
<dbReference type="GO" id="GO:0036373">
    <property type="term" value="F:L-fucose mutarotase activity"/>
    <property type="evidence" value="ECO:0007669"/>
    <property type="project" value="UniProtKB-EC"/>
</dbReference>
<dbReference type="EMBL" id="RXNT01000018">
    <property type="protein sequence ID" value="RTR27614.1"/>
    <property type="molecule type" value="Genomic_DNA"/>
</dbReference>
<comment type="catalytic activity">
    <reaction evidence="1">
        <text>beta-D-ribopyranose = beta-D-ribofuranose</text>
        <dbReference type="Rhea" id="RHEA:25432"/>
        <dbReference type="ChEBI" id="CHEBI:27476"/>
        <dbReference type="ChEBI" id="CHEBI:47002"/>
        <dbReference type="EC" id="5.4.99.62"/>
    </reaction>
</comment>
<reference evidence="4 5" key="1">
    <citation type="submission" date="2018-12" db="EMBL/GenBank/DDBJ databases">
        <title>Bacillus yapensis draft genome sequence.</title>
        <authorList>
            <person name="Yu L."/>
            <person name="Xu X."/>
            <person name="Tang X."/>
        </authorList>
    </citation>
    <scope>NUCLEOTIDE SEQUENCE [LARGE SCALE GENOMIC DNA]</scope>
    <source>
        <strain evidence="4 5">XXST-01</strain>
    </source>
</reference>
<dbReference type="GO" id="GO:0006004">
    <property type="term" value="P:fucose metabolic process"/>
    <property type="evidence" value="ECO:0007669"/>
    <property type="project" value="TreeGrafter"/>
</dbReference>
<dbReference type="AlphaFoldDB" id="A0A431VWJ1"/>
<dbReference type="InterPro" id="IPR050443">
    <property type="entry name" value="RbsD/FucU_mutarotase"/>
</dbReference>
<dbReference type="GO" id="GO:0062193">
    <property type="term" value="F:D-ribose pyranase activity"/>
    <property type="evidence" value="ECO:0007669"/>
    <property type="project" value="UniProtKB-EC"/>
</dbReference>
<dbReference type="Pfam" id="PF05025">
    <property type="entry name" value="RbsD_FucU"/>
    <property type="match status" value="1"/>
</dbReference>
<dbReference type="SUPFAM" id="SSF102546">
    <property type="entry name" value="RbsD-like"/>
    <property type="match status" value="1"/>
</dbReference>
<dbReference type="RefSeq" id="WP_126410360.1">
    <property type="nucleotide sequence ID" value="NZ_RXNT01000018.1"/>
</dbReference>
<dbReference type="PANTHER" id="PTHR31690">
    <property type="entry name" value="FUCOSE MUTAROTASE"/>
    <property type="match status" value="1"/>
</dbReference>